<dbReference type="Proteomes" id="UP000274756">
    <property type="component" value="Unassembled WGS sequence"/>
</dbReference>
<protein>
    <submittedName>
        <fullName evidence="7">HTH psq-type domain-containing protein</fullName>
    </submittedName>
</protein>
<dbReference type="EMBL" id="UYYG01000042">
    <property type="protein sequence ID" value="VDN52052.1"/>
    <property type="molecule type" value="Genomic_DNA"/>
</dbReference>
<evidence type="ECO:0000313" key="7">
    <source>
        <dbReference type="WBParaSite" id="DME_0000790001-mRNA-1"/>
    </source>
</evidence>
<comment type="subcellular location">
    <subcellularLocation>
        <location evidence="1">Nucleus</location>
    </subcellularLocation>
</comment>
<dbReference type="Pfam" id="PF04218">
    <property type="entry name" value="CENP-B_N"/>
    <property type="match status" value="1"/>
</dbReference>
<reference evidence="4 6" key="2">
    <citation type="submission" date="2018-11" db="EMBL/GenBank/DDBJ databases">
        <authorList>
            <consortium name="Pathogen Informatics"/>
        </authorList>
    </citation>
    <scope>NUCLEOTIDE SEQUENCE [LARGE SCALE GENOMIC DNA]</scope>
</reference>
<dbReference type="Gene3D" id="1.10.10.60">
    <property type="entry name" value="Homeodomain-like"/>
    <property type="match status" value="1"/>
</dbReference>
<reference evidence="7" key="1">
    <citation type="submission" date="2017-02" db="UniProtKB">
        <authorList>
            <consortium name="WormBaseParasite"/>
        </authorList>
    </citation>
    <scope>IDENTIFICATION</scope>
</reference>
<dbReference type="Gene3D" id="3.30.160.60">
    <property type="entry name" value="Classic Zinc Finger"/>
    <property type="match status" value="1"/>
</dbReference>
<dbReference type="SUPFAM" id="SSF46689">
    <property type="entry name" value="Homeodomain-like"/>
    <property type="match status" value="1"/>
</dbReference>
<evidence type="ECO:0000313" key="5">
    <source>
        <dbReference type="Proteomes" id="UP000038040"/>
    </source>
</evidence>
<proteinExistence type="predicted"/>
<dbReference type="OrthoDB" id="9909311at2759"/>
<evidence type="ECO:0000256" key="2">
    <source>
        <dbReference type="SAM" id="Coils"/>
    </source>
</evidence>
<evidence type="ECO:0000313" key="4">
    <source>
        <dbReference type="EMBL" id="VDN52052.1"/>
    </source>
</evidence>
<organism evidence="5 7">
    <name type="scientific">Dracunculus medinensis</name>
    <name type="common">Guinea worm</name>
    <dbReference type="NCBI Taxonomy" id="318479"/>
    <lineage>
        <taxon>Eukaryota</taxon>
        <taxon>Metazoa</taxon>
        <taxon>Ecdysozoa</taxon>
        <taxon>Nematoda</taxon>
        <taxon>Chromadorea</taxon>
        <taxon>Rhabditida</taxon>
        <taxon>Spirurina</taxon>
        <taxon>Dracunculoidea</taxon>
        <taxon>Dracunculidae</taxon>
        <taxon>Dracunculus</taxon>
    </lineage>
</organism>
<name>A0A0N4UJQ3_DRAME</name>
<evidence type="ECO:0000313" key="6">
    <source>
        <dbReference type="Proteomes" id="UP000274756"/>
    </source>
</evidence>
<gene>
    <name evidence="4" type="ORF">DME_LOCUS2025</name>
</gene>
<dbReference type="Proteomes" id="UP000038040">
    <property type="component" value="Unplaced"/>
</dbReference>
<feature type="coiled-coil region" evidence="2">
    <location>
        <begin position="578"/>
        <end position="605"/>
    </location>
</feature>
<dbReference type="AlphaFoldDB" id="A0A0N4UJQ3"/>
<evidence type="ECO:0000256" key="1">
    <source>
        <dbReference type="ARBA" id="ARBA00004123"/>
    </source>
</evidence>
<accession>A0A0N4UJQ3</accession>
<keyword evidence="6" id="KW-1185">Reference proteome</keyword>
<dbReference type="InterPro" id="IPR007889">
    <property type="entry name" value="HTH_Psq"/>
</dbReference>
<keyword evidence="2" id="KW-0175">Coiled coil</keyword>
<evidence type="ECO:0000259" key="3">
    <source>
        <dbReference type="Pfam" id="PF04218"/>
    </source>
</evidence>
<dbReference type="WBParaSite" id="DME_0000790001-mRNA-1">
    <property type="protein sequence ID" value="DME_0000790001-mRNA-1"/>
    <property type="gene ID" value="DME_0000790001"/>
</dbReference>
<dbReference type="GO" id="GO:0003677">
    <property type="term" value="F:DNA binding"/>
    <property type="evidence" value="ECO:0007669"/>
    <property type="project" value="InterPro"/>
</dbReference>
<dbReference type="InterPro" id="IPR009057">
    <property type="entry name" value="Homeodomain-like_sf"/>
</dbReference>
<feature type="domain" description="HTH psq-type" evidence="3">
    <location>
        <begin position="57"/>
        <end position="105"/>
    </location>
</feature>
<dbReference type="GO" id="GO:0005634">
    <property type="term" value="C:nucleus"/>
    <property type="evidence" value="ECO:0007669"/>
    <property type="project" value="UniProtKB-SubCell"/>
</dbReference>
<dbReference type="STRING" id="318479.A0A0N4UJQ3"/>
<sequence>MVTRRPEALLGATLIERQKNSTVATASSELSVINDISQRNSIPRQIVFSRVCERRKKKPYKELTLEEKVQLIRMAEENTSMSQASIAERYSIAKSNVCRILQRKHEYIRAYESAGFAGSRKRKLRSDSDAFSMIPPNKSSFLKVPLFHQAKTPHLPGDLQLSIHLAESNLDPIQERHNKISDKNLGNETLRAHMYKQHQISRMFMCRCCNWAFPDKTSLHMHMQAKEEGKTISVPVIGKGNPPTQQSNCNGTVQHNGTSSQIPTLHAPQPRIPSLHNSSNPLIPKKIFFVIALHAAAAALFPQMVMLRGQSGSGIANDNILSKLHERLVLNNLLAQSGFGIAAWLANFPRMDCGISRVDTPNGGANSIKSEPEMNGVETDDEVNVDRDIEDDDKQKDLADIVNEHNNIPQKTNEKSQINEPVIQLNYNPRCEEKTASIWKSNGTSAQMGLVSSDENSLSLAPNIITKKVPAKQLSSDGEITSKPFDGKASGDSFMDFTTSENSQCDHSPEFNRDILHTSPSETRSSVSPSTECCDCSIYKRKLAAAISRCRYLEGKTAILQSDALRFNTKVSLSENSIRHAEQESQVLREQNELLQRKLLECQEKTLSFMQNEQNIDTQSIAIYLNDILKITFLR</sequence>